<dbReference type="SUPFAM" id="SSF53756">
    <property type="entry name" value="UDP-Glycosyltransferase/glycogen phosphorylase"/>
    <property type="match status" value="1"/>
</dbReference>
<dbReference type="GO" id="GO:0080044">
    <property type="term" value="F:quercetin 7-O-glucosyltransferase activity"/>
    <property type="evidence" value="ECO:0007669"/>
    <property type="project" value="TreeGrafter"/>
</dbReference>
<keyword evidence="6" id="KW-1185">Reference proteome</keyword>
<dbReference type="EMBL" id="HG739199">
    <property type="protein sequence ID" value="CDP16037.1"/>
    <property type="molecule type" value="Genomic_DNA"/>
</dbReference>
<gene>
    <name evidence="5" type="ORF">GSCOC_T00017033001</name>
</gene>
<dbReference type="InterPro" id="IPR002213">
    <property type="entry name" value="UDP_glucos_trans"/>
</dbReference>
<reference evidence="6" key="1">
    <citation type="journal article" date="2014" name="Science">
        <title>The coffee genome provides insight into the convergent evolution of caffeine biosynthesis.</title>
        <authorList>
            <person name="Denoeud F."/>
            <person name="Carretero-Paulet L."/>
            <person name="Dereeper A."/>
            <person name="Droc G."/>
            <person name="Guyot R."/>
            <person name="Pietrella M."/>
            <person name="Zheng C."/>
            <person name="Alberti A."/>
            <person name="Anthony F."/>
            <person name="Aprea G."/>
            <person name="Aury J.M."/>
            <person name="Bento P."/>
            <person name="Bernard M."/>
            <person name="Bocs S."/>
            <person name="Campa C."/>
            <person name="Cenci A."/>
            <person name="Combes M.C."/>
            <person name="Crouzillat D."/>
            <person name="Da Silva C."/>
            <person name="Daddiego L."/>
            <person name="De Bellis F."/>
            <person name="Dussert S."/>
            <person name="Garsmeur O."/>
            <person name="Gayraud T."/>
            <person name="Guignon V."/>
            <person name="Jahn K."/>
            <person name="Jamilloux V."/>
            <person name="Joet T."/>
            <person name="Labadie K."/>
            <person name="Lan T."/>
            <person name="Leclercq J."/>
            <person name="Lepelley M."/>
            <person name="Leroy T."/>
            <person name="Li L.T."/>
            <person name="Librado P."/>
            <person name="Lopez L."/>
            <person name="Munoz A."/>
            <person name="Noel B."/>
            <person name="Pallavicini A."/>
            <person name="Perrotta G."/>
            <person name="Poncet V."/>
            <person name="Pot D."/>
            <person name="Priyono X."/>
            <person name="Rigoreau M."/>
            <person name="Rouard M."/>
            <person name="Rozas J."/>
            <person name="Tranchant-Dubreuil C."/>
            <person name="VanBuren R."/>
            <person name="Zhang Q."/>
            <person name="Andrade A.C."/>
            <person name="Argout X."/>
            <person name="Bertrand B."/>
            <person name="de Kochko A."/>
            <person name="Graziosi G."/>
            <person name="Henry R.J."/>
            <person name="Jayarama X."/>
            <person name="Ming R."/>
            <person name="Nagai C."/>
            <person name="Rounsley S."/>
            <person name="Sankoff D."/>
            <person name="Giuliano G."/>
            <person name="Albert V.A."/>
            <person name="Wincker P."/>
            <person name="Lashermes P."/>
        </authorList>
    </citation>
    <scope>NUCLEOTIDE SEQUENCE [LARGE SCALE GENOMIC DNA]</scope>
    <source>
        <strain evidence="6">cv. DH200-94</strain>
    </source>
</reference>
<evidence type="ECO:0000256" key="2">
    <source>
        <dbReference type="ARBA" id="ARBA00022679"/>
    </source>
</evidence>
<evidence type="ECO:0000256" key="4">
    <source>
        <dbReference type="RuleBase" id="RU362057"/>
    </source>
</evidence>
<dbReference type="EC" id="2.4.1.-" evidence="4"/>
<sequence>MKYFMRAGGKVILVPYPAQGHVTPMLKLACELVSHGLEPVLVVPEFIHRSISAQIDSMEGIVCQSIPADGLDEGKPRDFFAMEMAMEKIMPLHLEKLVRQLDGEQEQDHDEGRVSCMIVDLLASYAINVARRCGVKVAGFWPAMVATYRLISAIPDMLLSGIISETGCPLLETPICVSPGQPSIGAAELPWLIGTSAGRTSRFKFWTRTMDRSKTLEWLLVNSFAEECHGGQINVQNIIPIRPTSNTMHSRTSTKTVASFWKEDLSCLDWLDKQAVASVVYISFGSWVSPIGEAKVKNLAVALETSGRHFLWVLGPAWREGLPRGFVERMSKEGGQGKIVSWAPQMEVLQHEAVGCYLTHCGWNSTVEAIQCKKRLLCYPVAGDQFLNCAYIVKAWRIGVRLQGFAQRDLAEGLKRVMEDIEMDGRIVGLNEKLMGKEATSRAATNLASFVNNIVSM</sequence>
<protein>
    <recommendedName>
        <fullName evidence="4">Glycosyltransferase</fullName>
        <ecNumber evidence="4">2.4.1.-</ecNumber>
    </recommendedName>
</protein>
<dbReference type="PROSITE" id="PS00375">
    <property type="entry name" value="UDPGT"/>
    <property type="match status" value="1"/>
</dbReference>
<dbReference type="Gramene" id="CDP16037">
    <property type="protein sequence ID" value="CDP16037"/>
    <property type="gene ID" value="GSCOC_T00017033001"/>
</dbReference>
<dbReference type="FunFam" id="3.40.50.2000:FF:000122">
    <property type="entry name" value="Glycosyltransferase"/>
    <property type="match status" value="1"/>
</dbReference>
<dbReference type="GO" id="GO:0080043">
    <property type="term" value="F:quercetin 3-O-glucosyltransferase activity"/>
    <property type="evidence" value="ECO:0007669"/>
    <property type="project" value="TreeGrafter"/>
</dbReference>
<comment type="similarity">
    <text evidence="1 3">Belongs to the UDP-glycosyltransferase family.</text>
</comment>
<dbReference type="OrthoDB" id="5835829at2759"/>
<accession>A0A068V640</accession>
<dbReference type="PANTHER" id="PTHR11926:SF1402">
    <property type="entry name" value="GLYCOSYLTRANSFERASE"/>
    <property type="match status" value="1"/>
</dbReference>
<name>A0A068V640_COFCA</name>
<dbReference type="InParanoid" id="A0A068V640"/>
<keyword evidence="2 3" id="KW-0808">Transferase</keyword>
<evidence type="ECO:0000256" key="3">
    <source>
        <dbReference type="RuleBase" id="RU003718"/>
    </source>
</evidence>
<dbReference type="AlphaFoldDB" id="A0A068V640"/>
<keyword evidence="3" id="KW-0328">Glycosyltransferase</keyword>
<evidence type="ECO:0000313" key="6">
    <source>
        <dbReference type="Proteomes" id="UP000295252"/>
    </source>
</evidence>
<evidence type="ECO:0000313" key="5">
    <source>
        <dbReference type="EMBL" id="CDP16037.1"/>
    </source>
</evidence>
<organism evidence="5 6">
    <name type="scientific">Coffea canephora</name>
    <name type="common">Robusta coffee</name>
    <dbReference type="NCBI Taxonomy" id="49390"/>
    <lineage>
        <taxon>Eukaryota</taxon>
        <taxon>Viridiplantae</taxon>
        <taxon>Streptophyta</taxon>
        <taxon>Embryophyta</taxon>
        <taxon>Tracheophyta</taxon>
        <taxon>Spermatophyta</taxon>
        <taxon>Magnoliopsida</taxon>
        <taxon>eudicotyledons</taxon>
        <taxon>Gunneridae</taxon>
        <taxon>Pentapetalae</taxon>
        <taxon>asterids</taxon>
        <taxon>lamiids</taxon>
        <taxon>Gentianales</taxon>
        <taxon>Rubiaceae</taxon>
        <taxon>Ixoroideae</taxon>
        <taxon>Gardenieae complex</taxon>
        <taxon>Bertiereae - Coffeeae clade</taxon>
        <taxon>Coffeeae</taxon>
        <taxon>Coffea</taxon>
    </lineage>
</organism>
<dbReference type="CDD" id="cd03784">
    <property type="entry name" value="GT1_Gtf-like"/>
    <property type="match status" value="1"/>
</dbReference>
<dbReference type="PhylomeDB" id="A0A068V640"/>
<dbReference type="PANTHER" id="PTHR11926">
    <property type="entry name" value="GLUCOSYL/GLUCURONOSYL TRANSFERASES"/>
    <property type="match status" value="1"/>
</dbReference>
<dbReference type="OMA" id="FAMENNM"/>
<dbReference type="Proteomes" id="UP000295252">
    <property type="component" value="Chromosome VII"/>
</dbReference>
<evidence type="ECO:0000256" key="1">
    <source>
        <dbReference type="ARBA" id="ARBA00009995"/>
    </source>
</evidence>
<dbReference type="Pfam" id="PF00201">
    <property type="entry name" value="UDPGT"/>
    <property type="match status" value="1"/>
</dbReference>
<dbReference type="Gene3D" id="3.40.50.2000">
    <property type="entry name" value="Glycogen Phosphorylase B"/>
    <property type="match status" value="2"/>
</dbReference>
<dbReference type="InterPro" id="IPR035595">
    <property type="entry name" value="UDP_glycos_trans_CS"/>
</dbReference>
<proteinExistence type="inferred from homology"/>